<evidence type="ECO:0000313" key="1">
    <source>
        <dbReference type="EMBL" id="NAW50923.1"/>
    </source>
</evidence>
<gene>
    <name evidence="1" type="ORF">GNY06_05890</name>
</gene>
<dbReference type="EMBL" id="JAAABJ010000480">
    <property type="protein sequence ID" value="NAW50923.1"/>
    <property type="molecule type" value="Genomic_DNA"/>
</dbReference>
<protein>
    <submittedName>
        <fullName evidence="1">DUF4286 family protein</fullName>
    </submittedName>
</protein>
<organism evidence="1 2">
    <name type="scientific">Elizabethkingia argenteiflava</name>
    <dbReference type="NCBI Taxonomy" id="2681556"/>
    <lineage>
        <taxon>Bacteria</taxon>
        <taxon>Pseudomonadati</taxon>
        <taxon>Bacteroidota</taxon>
        <taxon>Flavobacteriia</taxon>
        <taxon>Flavobacteriales</taxon>
        <taxon>Weeksellaceae</taxon>
        <taxon>Elizabethkingia</taxon>
    </lineage>
</organism>
<evidence type="ECO:0000313" key="2">
    <source>
        <dbReference type="Proteomes" id="UP000553459"/>
    </source>
</evidence>
<name>A0A845PUZ5_9FLAO</name>
<comment type="caution">
    <text evidence="1">The sequence shown here is derived from an EMBL/GenBank/DDBJ whole genome shotgun (WGS) entry which is preliminary data.</text>
</comment>
<dbReference type="RefSeq" id="WP_166519217.1">
    <property type="nucleotide sequence ID" value="NZ_JAAABJ010000480.1"/>
</dbReference>
<keyword evidence="2" id="KW-1185">Reference proteome</keyword>
<accession>A0A845PUZ5</accession>
<dbReference type="InterPro" id="IPR025563">
    <property type="entry name" value="DUF4286"/>
</dbReference>
<dbReference type="Pfam" id="PF14114">
    <property type="entry name" value="DUF4286"/>
    <property type="match status" value="1"/>
</dbReference>
<reference evidence="1 2" key="1">
    <citation type="submission" date="2019-11" db="EMBL/GenBank/DDBJ databases">
        <title>Characterization of Elizabethkingia argenteiflava sp. nov., isolated from inner surface of Soybean Pods.</title>
        <authorList>
            <person name="Mo S."/>
        </authorList>
    </citation>
    <scope>NUCLEOTIDE SEQUENCE [LARGE SCALE GENOMIC DNA]</scope>
    <source>
        <strain evidence="1 2">YB22</strain>
    </source>
</reference>
<sequence length="105" mass="12732">MSVLSITFHVESNVQMLWSNFMETEFYHWIDSLSDVEKYIFSEVDSLYIDEGKNYNLLMIFHNLENRNTFLSNTIENLRKSIYQKFSQEEVLIFITELNSKRKRF</sequence>
<dbReference type="AlphaFoldDB" id="A0A845PUZ5"/>
<proteinExistence type="predicted"/>
<dbReference type="Proteomes" id="UP000553459">
    <property type="component" value="Unassembled WGS sequence"/>
</dbReference>